<evidence type="ECO:0000256" key="1">
    <source>
        <dbReference type="ARBA" id="ARBA00022729"/>
    </source>
</evidence>
<dbReference type="PANTHER" id="PTHR33619">
    <property type="entry name" value="POLYSACCHARIDE EXPORT PROTEIN GFCE-RELATED"/>
    <property type="match status" value="1"/>
</dbReference>
<proteinExistence type="predicted"/>
<feature type="domain" description="Soluble ligand binding" evidence="3">
    <location>
        <begin position="145"/>
        <end position="181"/>
    </location>
</feature>
<dbReference type="Pfam" id="PF02563">
    <property type="entry name" value="Poly_export"/>
    <property type="match status" value="1"/>
</dbReference>
<dbReference type="Gene3D" id="3.30.1950.10">
    <property type="entry name" value="wza like domain"/>
    <property type="match status" value="1"/>
</dbReference>
<keyword evidence="1" id="KW-0732">Signal</keyword>
<dbReference type="PROSITE" id="PS51257">
    <property type="entry name" value="PROKAR_LIPOPROTEIN"/>
    <property type="match status" value="1"/>
</dbReference>
<evidence type="ECO:0000259" key="3">
    <source>
        <dbReference type="Pfam" id="PF10531"/>
    </source>
</evidence>
<dbReference type="EMBL" id="SIHJ01000002">
    <property type="protein sequence ID" value="TWT34010.1"/>
    <property type="molecule type" value="Genomic_DNA"/>
</dbReference>
<evidence type="ECO:0000259" key="2">
    <source>
        <dbReference type="Pfam" id="PF02563"/>
    </source>
</evidence>
<protein>
    <submittedName>
        <fullName evidence="4">Polysaccharide biosynthesis/export protein</fullName>
    </submittedName>
</protein>
<dbReference type="InterPro" id="IPR049712">
    <property type="entry name" value="Poly_export"/>
</dbReference>
<dbReference type="GO" id="GO:0015159">
    <property type="term" value="F:polysaccharide transmembrane transporter activity"/>
    <property type="evidence" value="ECO:0007669"/>
    <property type="project" value="InterPro"/>
</dbReference>
<reference evidence="4 5" key="1">
    <citation type="submission" date="2019-02" db="EMBL/GenBank/DDBJ databases">
        <title>Deep-cultivation of Planctomycetes and their phenomic and genomic characterization uncovers novel biology.</title>
        <authorList>
            <person name="Wiegand S."/>
            <person name="Jogler M."/>
            <person name="Boedeker C."/>
            <person name="Pinto D."/>
            <person name="Vollmers J."/>
            <person name="Rivas-Marin E."/>
            <person name="Kohn T."/>
            <person name="Peeters S.H."/>
            <person name="Heuer A."/>
            <person name="Rast P."/>
            <person name="Oberbeckmann S."/>
            <person name="Bunk B."/>
            <person name="Jeske O."/>
            <person name="Meyerdierks A."/>
            <person name="Storesund J.E."/>
            <person name="Kallscheuer N."/>
            <person name="Luecker S."/>
            <person name="Lage O.M."/>
            <person name="Pohl T."/>
            <person name="Merkel B.J."/>
            <person name="Hornburger P."/>
            <person name="Mueller R.-W."/>
            <person name="Bruemmer F."/>
            <person name="Labrenz M."/>
            <person name="Spormann A.M."/>
            <person name="Op Den Camp H."/>
            <person name="Overmann J."/>
            <person name="Amann R."/>
            <person name="Jetten M.S.M."/>
            <person name="Mascher T."/>
            <person name="Medema M.H."/>
            <person name="Devos D.P."/>
            <person name="Kaster A.-K."/>
            <person name="Ovreas L."/>
            <person name="Rohde M."/>
            <person name="Galperin M.Y."/>
            <person name="Jogler C."/>
        </authorList>
    </citation>
    <scope>NUCLEOTIDE SEQUENCE [LARGE SCALE GENOMIC DNA]</scope>
    <source>
        <strain evidence="4 5">KOR34</strain>
    </source>
</reference>
<organism evidence="4 5">
    <name type="scientific">Posidoniimonas corsicana</name>
    <dbReference type="NCBI Taxonomy" id="1938618"/>
    <lineage>
        <taxon>Bacteria</taxon>
        <taxon>Pseudomonadati</taxon>
        <taxon>Planctomycetota</taxon>
        <taxon>Planctomycetia</taxon>
        <taxon>Pirellulales</taxon>
        <taxon>Lacipirellulaceae</taxon>
        <taxon>Posidoniimonas</taxon>
    </lineage>
</organism>
<feature type="domain" description="Polysaccharide export protein N-terminal" evidence="2">
    <location>
        <begin position="61"/>
        <end position="137"/>
    </location>
</feature>
<accession>A0A5C5V7F4</accession>
<evidence type="ECO:0000313" key="4">
    <source>
        <dbReference type="EMBL" id="TWT34010.1"/>
    </source>
</evidence>
<dbReference type="AlphaFoldDB" id="A0A5C5V7F4"/>
<feature type="domain" description="Soluble ligand binding" evidence="3">
    <location>
        <begin position="259"/>
        <end position="310"/>
    </location>
</feature>
<keyword evidence="5" id="KW-1185">Reference proteome</keyword>
<dbReference type="InterPro" id="IPR003715">
    <property type="entry name" value="Poly_export_N"/>
</dbReference>
<dbReference type="InterPro" id="IPR019554">
    <property type="entry name" value="Soluble_ligand-bd"/>
</dbReference>
<sequence>MSAISRSVSRLCLFGLLPAALTGCQTTHYKAADLPSHLRRSADVSASQIQLSSLASGGGRTTTIGPDDLLAVHVVVGAELDSHEPHVVQVSGDGAVEMPVIGQVRVSGLEVAEASRAIAAAAVERGIYRQPQITVEMHKQASNRVVVLGAVGAPGAYDLPRSGSDVASAIAAAGGLTDVAGPEVEVLRQSRSGLITAAKKTPPNTEVGDGVTQVAYEAAANDRPLTERINLAQAGAAGGGNQRLDDRDVVMVHPKDKRVIHVTGLVERPDQFELPDDQPIRVLDALALAGGVSSPVADRVYVIRPEAEGPGTQPVVIELSISKAKHVGNENLVLGPGDLVSVEQTVATTVIDTMRDFFRITMGVSSRLTAF</sequence>
<name>A0A5C5V7F4_9BACT</name>
<evidence type="ECO:0000313" key="5">
    <source>
        <dbReference type="Proteomes" id="UP000316714"/>
    </source>
</evidence>
<dbReference type="Proteomes" id="UP000316714">
    <property type="component" value="Unassembled WGS sequence"/>
</dbReference>
<dbReference type="Gene3D" id="3.10.560.10">
    <property type="entry name" value="Outer membrane lipoprotein wza domain like"/>
    <property type="match status" value="2"/>
</dbReference>
<dbReference type="Pfam" id="PF10531">
    <property type="entry name" value="SLBB"/>
    <property type="match status" value="2"/>
</dbReference>
<dbReference type="PANTHER" id="PTHR33619:SF3">
    <property type="entry name" value="POLYSACCHARIDE EXPORT PROTEIN GFCE-RELATED"/>
    <property type="match status" value="1"/>
</dbReference>
<comment type="caution">
    <text evidence="4">The sequence shown here is derived from an EMBL/GenBank/DDBJ whole genome shotgun (WGS) entry which is preliminary data.</text>
</comment>
<gene>
    <name evidence="4" type="ORF">KOR34_38460</name>
</gene>
<dbReference type="RefSeq" id="WP_197531584.1">
    <property type="nucleotide sequence ID" value="NZ_SIHJ01000002.1"/>
</dbReference>